<organism evidence="21 22">
    <name type="scientific">Bondarzewia mesenterica</name>
    <dbReference type="NCBI Taxonomy" id="1095465"/>
    <lineage>
        <taxon>Eukaryota</taxon>
        <taxon>Fungi</taxon>
        <taxon>Dikarya</taxon>
        <taxon>Basidiomycota</taxon>
        <taxon>Agaricomycotina</taxon>
        <taxon>Agaricomycetes</taxon>
        <taxon>Russulales</taxon>
        <taxon>Bondarzewiaceae</taxon>
        <taxon>Bondarzewia</taxon>
    </lineage>
</organism>
<evidence type="ECO:0000256" key="17">
    <source>
        <dbReference type="ARBA" id="ARBA00073438"/>
    </source>
</evidence>
<dbReference type="Gene3D" id="3.30.559.10">
    <property type="entry name" value="Chloramphenicol acetyltransferase-like domain"/>
    <property type="match status" value="1"/>
</dbReference>
<keyword evidence="6" id="KW-0999">Mitochondrion inner membrane</keyword>
<feature type="compositionally biased region" description="Low complexity" evidence="19">
    <location>
        <begin position="23"/>
        <end position="44"/>
    </location>
</feature>
<dbReference type="GO" id="GO:0005743">
    <property type="term" value="C:mitochondrial inner membrane"/>
    <property type="evidence" value="ECO:0007669"/>
    <property type="project" value="UniProtKB-SubCell"/>
</dbReference>
<dbReference type="OrthoDB" id="240216at2759"/>
<evidence type="ECO:0000256" key="12">
    <source>
        <dbReference type="ARBA" id="ARBA00023140"/>
    </source>
</evidence>
<evidence type="ECO:0000256" key="11">
    <source>
        <dbReference type="ARBA" id="ARBA00023136"/>
    </source>
</evidence>
<keyword evidence="4" id="KW-0813">Transport</keyword>
<keyword evidence="5" id="KW-0808">Transferase</keyword>
<evidence type="ECO:0000256" key="9">
    <source>
        <dbReference type="ARBA" id="ARBA00023098"/>
    </source>
</evidence>
<dbReference type="PROSITE" id="PS00439">
    <property type="entry name" value="ACYLTRANSF_C_1"/>
    <property type="match status" value="1"/>
</dbReference>
<evidence type="ECO:0000313" key="21">
    <source>
        <dbReference type="EMBL" id="THH06706.1"/>
    </source>
</evidence>
<evidence type="ECO:0000256" key="4">
    <source>
        <dbReference type="ARBA" id="ARBA00022448"/>
    </source>
</evidence>
<dbReference type="Proteomes" id="UP000310158">
    <property type="component" value="Unassembled WGS sequence"/>
</dbReference>
<evidence type="ECO:0000256" key="6">
    <source>
        <dbReference type="ARBA" id="ARBA00022792"/>
    </source>
</evidence>
<evidence type="ECO:0000256" key="3">
    <source>
        <dbReference type="ARBA" id="ARBA00005232"/>
    </source>
</evidence>
<dbReference type="EMBL" id="SGPL01000851">
    <property type="protein sequence ID" value="THH06706.1"/>
    <property type="molecule type" value="Genomic_DNA"/>
</dbReference>
<dbReference type="GO" id="GO:0005777">
    <property type="term" value="C:peroxisome"/>
    <property type="evidence" value="ECO:0007669"/>
    <property type="project" value="UniProtKB-SubCell"/>
</dbReference>
<dbReference type="EC" id="2.3.1.7" evidence="16"/>
<dbReference type="Gene3D" id="3.30.559.70">
    <property type="entry name" value="Choline/Carnitine o-acyltransferase, domain 2"/>
    <property type="match status" value="1"/>
</dbReference>
<keyword evidence="13" id="KW-0012">Acyltransferase</keyword>
<comment type="caution">
    <text evidence="21">The sequence shown here is derived from an EMBL/GenBank/DDBJ whole genome shotgun (WGS) entry which is preliminary data.</text>
</comment>
<keyword evidence="7" id="KW-0276">Fatty acid metabolism</keyword>
<dbReference type="GO" id="GO:0009437">
    <property type="term" value="P:carnitine metabolic process"/>
    <property type="evidence" value="ECO:0007669"/>
    <property type="project" value="TreeGrafter"/>
</dbReference>
<comment type="catalytic activity">
    <reaction evidence="14">
        <text>(R)-carnitine + acetyl-CoA = O-acetyl-(R)-carnitine + CoA</text>
        <dbReference type="Rhea" id="RHEA:21136"/>
        <dbReference type="ChEBI" id="CHEBI:16347"/>
        <dbReference type="ChEBI" id="CHEBI:57287"/>
        <dbReference type="ChEBI" id="CHEBI:57288"/>
        <dbReference type="ChEBI" id="CHEBI:57589"/>
        <dbReference type="EC" id="2.3.1.7"/>
    </reaction>
</comment>
<gene>
    <name evidence="21" type="ORF">EW146_g9528</name>
</gene>
<keyword evidence="12" id="KW-0576">Peroxisome</keyword>
<feature type="region of interest" description="Disordered" evidence="19">
    <location>
        <begin position="19"/>
        <end position="52"/>
    </location>
</feature>
<dbReference type="GO" id="GO:0004092">
    <property type="term" value="F:carnitine O-acetyltransferase activity"/>
    <property type="evidence" value="ECO:0007669"/>
    <property type="project" value="UniProtKB-EC"/>
</dbReference>
<evidence type="ECO:0000256" key="5">
    <source>
        <dbReference type="ARBA" id="ARBA00022679"/>
    </source>
</evidence>
<evidence type="ECO:0000256" key="7">
    <source>
        <dbReference type="ARBA" id="ARBA00022832"/>
    </source>
</evidence>
<evidence type="ECO:0000256" key="13">
    <source>
        <dbReference type="ARBA" id="ARBA00023315"/>
    </source>
</evidence>
<evidence type="ECO:0000256" key="14">
    <source>
        <dbReference type="ARBA" id="ARBA00052702"/>
    </source>
</evidence>
<comment type="similarity">
    <text evidence="3">Belongs to the carnitine/choline acetyltransferase family.</text>
</comment>
<evidence type="ECO:0000259" key="20">
    <source>
        <dbReference type="Pfam" id="PF00755"/>
    </source>
</evidence>
<evidence type="ECO:0000256" key="19">
    <source>
        <dbReference type="SAM" id="MobiDB-lite"/>
    </source>
</evidence>
<comment type="function">
    <text evidence="15">Carnitine acetylase is specific for short chain fatty acids. Carnitine acetylase seems to affect the flux through the pyruvate dehydrogenase complex. It may be involved as well in the transport of acetyl-CoA into mitochondria.</text>
</comment>
<evidence type="ECO:0000256" key="10">
    <source>
        <dbReference type="ARBA" id="ARBA00023128"/>
    </source>
</evidence>
<dbReference type="FunFam" id="3.30.559.70:FF:000007">
    <property type="entry name" value="Carnitine O-acetyltransferase, mitochondrial"/>
    <property type="match status" value="1"/>
</dbReference>
<feature type="domain" description="Choline/carnitine acyltransferase" evidence="20">
    <location>
        <begin position="71"/>
        <end position="625"/>
    </location>
</feature>
<keyword evidence="8" id="KW-0809">Transit peptide</keyword>
<evidence type="ECO:0000256" key="1">
    <source>
        <dbReference type="ARBA" id="ARBA00004275"/>
    </source>
</evidence>
<evidence type="ECO:0000256" key="2">
    <source>
        <dbReference type="ARBA" id="ARBA00004443"/>
    </source>
</evidence>
<name>A0A4S4L5F1_9AGAM</name>
<keyword evidence="9" id="KW-0443">Lipid metabolism</keyword>
<dbReference type="AlphaFoldDB" id="A0A4S4L5F1"/>
<keyword evidence="10" id="KW-0496">Mitochondrion</keyword>
<evidence type="ECO:0000256" key="18">
    <source>
        <dbReference type="PIRSR" id="PIRSR600542-1"/>
    </source>
</evidence>
<proteinExistence type="inferred from homology"/>
<evidence type="ECO:0000313" key="22">
    <source>
        <dbReference type="Proteomes" id="UP000310158"/>
    </source>
</evidence>
<dbReference type="GO" id="GO:0006631">
    <property type="term" value="P:fatty acid metabolic process"/>
    <property type="evidence" value="ECO:0007669"/>
    <property type="project" value="UniProtKB-KW"/>
</dbReference>
<keyword evidence="11" id="KW-0472">Membrane</keyword>
<comment type="subcellular location">
    <subcellularLocation>
        <location evidence="2">Mitochondrion inner membrane</location>
        <topology evidence="2">Peripheral membrane protein</topology>
        <orientation evidence="2">Matrix side</orientation>
    </subcellularLocation>
    <subcellularLocation>
        <location evidence="1">Peroxisome</location>
    </subcellularLocation>
</comment>
<dbReference type="InterPro" id="IPR000542">
    <property type="entry name" value="Carn_acyl_trans"/>
</dbReference>
<dbReference type="PANTHER" id="PTHR22589:SF103">
    <property type="entry name" value="CARNITINE O-ACETYL-TRANSFERASE, ISOFORM A-RELATED"/>
    <property type="match status" value="1"/>
</dbReference>
<dbReference type="InterPro" id="IPR023213">
    <property type="entry name" value="CAT-like_dom_sf"/>
</dbReference>
<reference evidence="21 22" key="1">
    <citation type="submission" date="2019-02" db="EMBL/GenBank/DDBJ databases">
        <title>Genome sequencing of the rare red list fungi Bondarzewia mesenterica.</title>
        <authorList>
            <person name="Buettner E."/>
            <person name="Kellner H."/>
        </authorList>
    </citation>
    <scope>NUCLEOTIDE SEQUENCE [LARGE SCALE GENOMIC DNA]</scope>
    <source>
        <strain evidence="21 22">DSM 108281</strain>
    </source>
</reference>
<protein>
    <recommendedName>
        <fullName evidence="17">Carnitine O-acetyltransferase, mitochondrial</fullName>
        <ecNumber evidence="16">2.3.1.7</ecNumber>
    </recommendedName>
</protein>
<keyword evidence="22" id="KW-1185">Reference proteome</keyword>
<dbReference type="SUPFAM" id="SSF52777">
    <property type="entry name" value="CoA-dependent acyltransferases"/>
    <property type="match status" value="2"/>
</dbReference>
<dbReference type="InterPro" id="IPR039551">
    <property type="entry name" value="Cho/carn_acyl_trans"/>
</dbReference>
<dbReference type="InterPro" id="IPR042231">
    <property type="entry name" value="Cho/carn_acyl_trans_2"/>
</dbReference>
<dbReference type="PANTHER" id="PTHR22589">
    <property type="entry name" value="CARNITINE O-ACYLTRANSFERASE"/>
    <property type="match status" value="1"/>
</dbReference>
<accession>A0A4S4L5F1</accession>
<evidence type="ECO:0000256" key="8">
    <source>
        <dbReference type="ARBA" id="ARBA00022946"/>
    </source>
</evidence>
<dbReference type="Pfam" id="PF00755">
    <property type="entry name" value="Carn_acyltransf"/>
    <property type="match status" value="1"/>
</dbReference>
<feature type="active site" description="Proton acceptor" evidence="18">
    <location>
        <position position="363"/>
    </location>
</feature>
<sequence>MFSSREPIVMLRLRHRIPPRPPRLLLKPSSMPKSRSSSSSASSSAADVPPGYVADPSKGPMLRYEASLPHLPVPNLSSTLSKYIETVRPHLSPEELAHTEIAVRAFGSSSQAAELQKRLEARASESGMRNWLSDWWNDAAYMGYRESVVVNVSYFYVHVDDKARSDPAKRAASLIKAMLPFRRLVETEQLEPEKVRGAPLSMSSYKWLFHSNRYPVIPSDTAHKFDPKQHNHIVFVRKNRFFEVQLAHPDGTELSAADLEMQITKVLSLAGSQEGTPIGALTSENRDIWANARQRLVNASLKNKASLERIESAMIVVALDDTYPVTREDISWACWVGNGRNRWYDKHQLIVFENGRSGFLGEHSSMDGTPTLRLNEFVAASLASNKVDLGPRTASSSLPSPIELTFETNDAVLADVRTAEKHFEELVGAHDLHVLHYEGYGKAHIKRFKTSPDAWAQLVKQLAFYKLAGRPAVTYESAQTRKFQLGRTEVLRSASVESKAWVDVMNDPKATDEHRAALFRRAAARHVQYAAWAADGQGVDRHLFGLKKMLREGEPLPEIYKDEAFARTSHWELSTSQLSSPFIDGWGYGEVAPDGYGLSYAIGDDYIRWTITSLKRHTAVLKQYLAEAATETRQMMDRAAAKEATKSKL</sequence>
<evidence type="ECO:0000256" key="16">
    <source>
        <dbReference type="ARBA" id="ARBA00066910"/>
    </source>
</evidence>
<evidence type="ECO:0000256" key="15">
    <source>
        <dbReference type="ARBA" id="ARBA00053195"/>
    </source>
</evidence>